<gene>
    <name evidence="2" type="ORF">DICVIV_13309</name>
</gene>
<reference evidence="3" key="2">
    <citation type="journal article" date="2016" name="Sci. Rep.">
        <title>Dictyocaulus viviparus genome, variome and transcriptome elucidate lungworm biology and support future intervention.</title>
        <authorList>
            <person name="McNulty S.N."/>
            <person name="Strube C."/>
            <person name="Rosa B.A."/>
            <person name="Martin J.C."/>
            <person name="Tyagi R."/>
            <person name="Choi Y.J."/>
            <person name="Wang Q."/>
            <person name="Hallsworth Pepin K."/>
            <person name="Zhang X."/>
            <person name="Ozersky P."/>
            <person name="Wilson R.K."/>
            <person name="Sternberg P.W."/>
            <person name="Gasser R.B."/>
            <person name="Mitreva M."/>
        </authorList>
    </citation>
    <scope>NUCLEOTIDE SEQUENCE [LARGE SCALE GENOMIC DNA]</scope>
    <source>
        <strain evidence="3">HannoverDv2000</strain>
    </source>
</reference>
<evidence type="ECO:0000313" key="2">
    <source>
        <dbReference type="EMBL" id="KJH40731.1"/>
    </source>
</evidence>
<evidence type="ECO:0000256" key="1">
    <source>
        <dbReference type="SAM" id="Phobius"/>
    </source>
</evidence>
<dbReference type="Proteomes" id="UP000053766">
    <property type="component" value="Unassembled WGS sequence"/>
</dbReference>
<keyword evidence="1" id="KW-0472">Membrane</keyword>
<protein>
    <submittedName>
        <fullName evidence="2">Uncharacterized protein</fullName>
    </submittedName>
</protein>
<keyword evidence="3" id="KW-1185">Reference proteome</keyword>
<feature type="transmembrane region" description="Helical" evidence="1">
    <location>
        <begin position="20"/>
        <end position="40"/>
    </location>
</feature>
<feature type="transmembrane region" description="Helical" evidence="1">
    <location>
        <begin position="52"/>
        <end position="70"/>
    </location>
</feature>
<proteinExistence type="predicted"/>
<feature type="transmembrane region" description="Helical" evidence="1">
    <location>
        <begin position="110"/>
        <end position="128"/>
    </location>
</feature>
<name>A0A0D8XE96_DICVI</name>
<accession>A0A0D8XE96</accession>
<dbReference type="EMBL" id="KN717034">
    <property type="protein sequence ID" value="KJH40731.1"/>
    <property type="molecule type" value="Genomic_DNA"/>
</dbReference>
<reference evidence="2 3" key="1">
    <citation type="submission" date="2013-11" db="EMBL/GenBank/DDBJ databases">
        <title>Draft genome of the bovine lungworm Dictyocaulus viviparus.</title>
        <authorList>
            <person name="Mitreva M."/>
        </authorList>
    </citation>
    <scope>NUCLEOTIDE SEQUENCE [LARGE SCALE GENOMIC DNA]</scope>
    <source>
        <strain evidence="2 3">HannoverDv2000</strain>
    </source>
</reference>
<dbReference type="AlphaFoldDB" id="A0A0D8XE96"/>
<keyword evidence="1" id="KW-1133">Transmembrane helix</keyword>
<sequence>MHSFSLLPPGAVEEYNNVAIANIIICFVCILILLISSKINKKRCAVWFTAKFCYYICFIYLVAHFFLYVFSNPVSAVLIWTLVNLKRCYIVVTLPIERERHYHSVCCTDWWSPSLAAIFTFILPIYSLRQLKYYRSKGQENIQSIVLMESRGVTGTQNYQHITTKLW</sequence>
<dbReference type="OrthoDB" id="10612708at2759"/>
<evidence type="ECO:0000313" key="3">
    <source>
        <dbReference type="Proteomes" id="UP000053766"/>
    </source>
</evidence>
<keyword evidence="1" id="KW-0812">Transmembrane</keyword>
<organism evidence="2 3">
    <name type="scientific">Dictyocaulus viviparus</name>
    <name type="common">Bovine lungworm</name>
    <dbReference type="NCBI Taxonomy" id="29172"/>
    <lineage>
        <taxon>Eukaryota</taxon>
        <taxon>Metazoa</taxon>
        <taxon>Ecdysozoa</taxon>
        <taxon>Nematoda</taxon>
        <taxon>Chromadorea</taxon>
        <taxon>Rhabditida</taxon>
        <taxon>Rhabditina</taxon>
        <taxon>Rhabditomorpha</taxon>
        <taxon>Strongyloidea</taxon>
        <taxon>Metastrongylidae</taxon>
        <taxon>Dictyocaulus</taxon>
    </lineage>
</organism>